<keyword evidence="3" id="KW-1185">Reference proteome</keyword>
<feature type="region of interest" description="Disordered" evidence="1">
    <location>
        <begin position="1"/>
        <end position="37"/>
    </location>
</feature>
<accession>B8MSB7</accession>
<organism evidence="2 3">
    <name type="scientific">Talaromyces stipitatus (strain ATCC 10500 / CBS 375.48 / QM 6759 / NRRL 1006)</name>
    <name type="common">Penicillium stipitatum</name>
    <dbReference type="NCBI Taxonomy" id="441959"/>
    <lineage>
        <taxon>Eukaryota</taxon>
        <taxon>Fungi</taxon>
        <taxon>Dikarya</taxon>
        <taxon>Ascomycota</taxon>
        <taxon>Pezizomycotina</taxon>
        <taxon>Eurotiomycetes</taxon>
        <taxon>Eurotiomycetidae</taxon>
        <taxon>Eurotiales</taxon>
        <taxon>Trichocomaceae</taxon>
        <taxon>Talaromyces</taxon>
        <taxon>Talaromyces sect. Talaromyces</taxon>
    </lineage>
</organism>
<protein>
    <submittedName>
        <fullName evidence="2">Uncharacterized protein</fullName>
    </submittedName>
</protein>
<name>B8MSB7_TALSN</name>
<evidence type="ECO:0000256" key="1">
    <source>
        <dbReference type="SAM" id="MobiDB-lite"/>
    </source>
</evidence>
<dbReference type="RefSeq" id="XP_002487624.1">
    <property type="nucleotide sequence ID" value="XM_002487579.1"/>
</dbReference>
<dbReference type="GeneID" id="8108670"/>
<dbReference type="VEuPathDB" id="FungiDB:TSTA_000470"/>
<evidence type="ECO:0000313" key="3">
    <source>
        <dbReference type="Proteomes" id="UP000001745"/>
    </source>
</evidence>
<dbReference type="InParanoid" id="B8MSB7"/>
<gene>
    <name evidence="2" type="ORF">TSTA_000470</name>
</gene>
<proteinExistence type="predicted"/>
<dbReference type="EMBL" id="EQ962660">
    <property type="protein sequence ID" value="EED11970.1"/>
    <property type="molecule type" value="Genomic_DNA"/>
</dbReference>
<sequence length="146" mass="15697">MVLYTTASGAPKTAPGHPFLCRRPPPADSGNETTRPGLAAPARASLERFHLVLSFLSPFFFSISLSVTPAAERHSVAWTSRQPRQRFSAPPESLPPSLASAVDWTPVGSYLASLDFEAVIDRHIPAPGGARTRAMWSLLYLNNAAA</sequence>
<reference evidence="3" key="1">
    <citation type="journal article" date="2015" name="Genome Announc.">
        <title>Genome sequence of the AIDS-associated pathogen Penicillium marneffei (ATCC18224) and its near taxonomic relative Talaromyces stipitatus (ATCC10500).</title>
        <authorList>
            <person name="Nierman W.C."/>
            <person name="Fedorova-Abrams N.D."/>
            <person name="Andrianopoulos A."/>
        </authorList>
    </citation>
    <scope>NUCLEOTIDE SEQUENCE [LARGE SCALE GENOMIC DNA]</scope>
    <source>
        <strain evidence="3">ATCC 10500 / CBS 375.48 / QM 6759 / NRRL 1006</strain>
    </source>
</reference>
<dbReference type="AlphaFoldDB" id="B8MSB7"/>
<dbReference type="Proteomes" id="UP000001745">
    <property type="component" value="Unassembled WGS sequence"/>
</dbReference>
<evidence type="ECO:0000313" key="2">
    <source>
        <dbReference type="EMBL" id="EED11970.1"/>
    </source>
</evidence>
<dbReference type="HOGENOM" id="CLU_1778711_0_0_1"/>